<dbReference type="Proteomes" id="UP000807469">
    <property type="component" value="Unassembled WGS sequence"/>
</dbReference>
<dbReference type="CDD" id="cd09917">
    <property type="entry name" value="F-box_SF"/>
    <property type="match status" value="1"/>
</dbReference>
<evidence type="ECO:0000256" key="1">
    <source>
        <dbReference type="SAM" id="MobiDB-lite"/>
    </source>
</evidence>
<protein>
    <recommendedName>
        <fullName evidence="2">F-box domain-containing protein</fullName>
    </recommendedName>
</protein>
<accession>A0A9P6D4D2</accession>
<dbReference type="SUPFAM" id="SSF81383">
    <property type="entry name" value="F-box domain"/>
    <property type="match status" value="1"/>
</dbReference>
<name>A0A9P6D4D2_9AGAR</name>
<keyword evidence="4" id="KW-1185">Reference proteome</keyword>
<dbReference type="InterPro" id="IPR015943">
    <property type="entry name" value="WD40/YVTN_repeat-like_dom_sf"/>
</dbReference>
<sequence>MFTLTSLPEDILILILEPLGIHELDALSLTCRTFNTIVNAYGWTNYLRINPRPSYSLAKARNVWSPRKRARYDGLADEAWTRAEFIARPLSRAWAAKLQPVLAISPSRLLVGAGSSISSYTFGAPKPGPCAPPVVFQGTVSLLEHPDRARDITAISMVTDDDVTVIVDVAFHDGAIERVRLFPAGDPPVLSFTRTKLPPMPNADFVENISTDANTMLTLSSNGLARLSPIITATADTPTPPTSLIDLQTRSWTSLLSLQSTPYAAFGTASSTPLTVHALDDGGALSPAPTAILHTKRAAADRLPSSAVYGLARAPPCSPWGASPQILVSGWYDGQVRCYDLRSSSRFSSNTPHTTNGALNGPTHTTTTPLLRPVLTLADRWSYEPIYSLSTGGGSGSHIAAGTARHSVVSFWDARSPSTGWSVHAPGNDPSPVYAVALESARFFGVTQSRVFVYDFGPGVSLERETYPALPLVRGVDGLKQRKGANRATYHVLRYAHDSSGLCGESLV</sequence>
<dbReference type="PROSITE" id="PS50181">
    <property type="entry name" value="FBOX"/>
    <property type="match status" value="1"/>
</dbReference>
<dbReference type="InterPro" id="IPR001810">
    <property type="entry name" value="F-box_dom"/>
</dbReference>
<reference evidence="3" key="1">
    <citation type="submission" date="2020-11" db="EMBL/GenBank/DDBJ databases">
        <authorList>
            <consortium name="DOE Joint Genome Institute"/>
            <person name="Ahrendt S."/>
            <person name="Riley R."/>
            <person name="Andreopoulos W."/>
            <person name="Labutti K."/>
            <person name="Pangilinan J."/>
            <person name="Ruiz-Duenas F.J."/>
            <person name="Barrasa J.M."/>
            <person name="Sanchez-Garcia M."/>
            <person name="Camarero S."/>
            <person name="Miyauchi S."/>
            <person name="Serrano A."/>
            <person name="Linde D."/>
            <person name="Babiker R."/>
            <person name="Drula E."/>
            <person name="Ayuso-Fernandez I."/>
            <person name="Pacheco R."/>
            <person name="Padilla G."/>
            <person name="Ferreira P."/>
            <person name="Barriuso J."/>
            <person name="Kellner H."/>
            <person name="Castanera R."/>
            <person name="Alfaro M."/>
            <person name="Ramirez L."/>
            <person name="Pisabarro A.G."/>
            <person name="Kuo A."/>
            <person name="Tritt A."/>
            <person name="Lipzen A."/>
            <person name="He G."/>
            <person name="Yan M."/>
            <person name="Ng V."/>
            <person name="Cullen D."/>
            <person name="Martin F."/>
            <person name="Rosso M.-N."/>
            <person name="Henrissat B."/>
            <person name="Hibbett D."/>
            <person name="Martinez A.T."/>
            <person name="Grigoriev I.V."/>
        </authorList>
    </citation>
    <scope>NUCLEOTIDE SEQUENCE</scope>
    <source>
        <strain evidence="3">CIRM-BRFM 674</strain>
    </source>
</reference>
<comment type="caution">
    <text evidence="3">The sequence shown here is derived from an EMBL/GenBank/DDBJ whole genome shotgun (WGS) entry which is preliminary data.</text>
</comment>
<dbReference type="InterPro" id="IPR036047">
    <property type="entry name" value="F-box-like_dom_sf"/>
</dbReference>
<organism evidence="3 4">
    <name type="scientific">Pholiota conissans</name>
    <dbReference type="NCBI Taxonomy" id="109636"/>
    <lineage>
        <taxon>Eukaryota</taxon>
        <taxon>Fungi</taxon>
        <taxon>Dikarya</taxon>
        <taxon>Basidiomycota</taxon>
        <taxon>Agaricomycotina</taxon>
        <taxon>Agaricomycetes</taxon>
        <taxon>Agaricomycetidae</taxon>
        <taxon>Agaricales</taxon>
        <taxon>Agaricineae</taxon>
        <taxon>Strophariaceae</taxon>
        <taxon>Pholiota</taxon>
    </lineage>
</organism>
<dbReference type="AlphaFoldDB" id="A0A9P6D4D2"/>
<dbReference type="OrthoDB" id="1259151at2759"/>
<gene>
    <name evidence="3" type="ORF">BDN70DRAFT_827641</name>
</gene>
<feature type="compositionally biased region" description="Polar residues" evidence="1">
    <location>
        <begin position="348"/>
        <end position="358"/>
    </location>
</feature>
<evidence type="ECO:0000313" key="4">
    <source>
        <dbReference type="Proteomes" id="UP000807469"/>
    </source>
</evidence>
<dbReference type="EMBL" id="MU155154">
    <property type="protein sequence ID" value="KAF9483384.1"/>
    <property type="molecule type" value="Genomic_DNA"/>
</dbReference>
<evidence type="ECO:0000259" key="2">
    <source>
        <dbReference type="PROSITE" id="PS50181"/>
    </source>
</evidence>
<feature type="domain" description="F-box" evidence="2">
    <location>
        <begin position="1"/>
        <end position="49"/>
    </location>
</feature>
<dbReference type="InterPro" id="IPR036322">
    <property type="entry name" value="WD40_repeat_dom_sf"/>
</dbReference>
<feature type="region of interest" description="Disordered" evidence="1">
    <location>
        <begin position="348"/>
        <end position="367"/>
    </location>
</feature>
<proteinExistence type="predicted"/>
<dbReference type="Pfam" id="PF12937">
    <property type="entry name" value="F-box-like"/>
    <property type="match status" value="1"/>
</dbReference>
<evidence type="ECO:0000313" key="3">
    <source>
        <dbReference type="EMBL" id="KAF9483384.1"/>
    </source>
</evidence>
<dbReference type="Gene3D" id="2.130.10.10">
    <property type="entry name" value="YVTN repeat-like/Quinoprotein amine dehydrogenase"/>
    <property type="match status" value="1"/>
</dbReference>
<dbReference type="SUPFAM" id="SSF50978">
    <property type="entry name" value="WD40 repeat-like"/>
    <property type="match status" value="1"/>
</dbReference>